<evidence type="ECO:0000256" key="1">
    <source>
        <dbReference type="ARBA" id="ARBA00005417"/>
    </source>
</evidence>
<dbReference type="Gene3D" id="3.40.50.300">
    <property type="entry name" value="P-loop containing nucleotide triphosphate hydrolases"/>
    <property type="match status" value="2"/>
</dbReference>
<dbReference type="EMBL" id="CAKXZT010000174">
    <property type="protein sequence ID" value="CAH2409023.1"/>
    <property type="molecule type" value="Genomic_DNA"/>
</dbReference>
<dbReference type="InterPro" id="IPR027417">
    <property type="entry name" value="P-loop_NTPase"/>
</dbReference>
<evidence type="ECO:0000256" key="6">
    <source>
        <dbReference type="ARBA" id="ARBA00022741"/>
    </source>
</evidence>
<evidence type="ECO:0000256" key="9">
    <source>
        <dbReference type="ARBA" id="ARBA00023136"/>
    </source>
</evidence>
<keyword evidence="4" id="KW-0762">Sugar transport</keyword>
<dbReference type="InterPro" id="IPR003593">
    <property type="entry name" value="AAA+_ATPase"/>
</dbReference>
<dbReference type="SUPFAM" id="SSF52540">
    <property type="entry name" value="P-loop containing nucleoside triphosphate hydrolases"/>
    <property type="match status" value="2"/>
</dbReference>
<reference evidence="11 12" key="1">
    <citation type="submission" date="2022-03" db="EMBL/GenBank/DDBJ databases">
        <authorList>
            <person name="Brunel B."/>
        </authorList>
    </citation>
    <scope>NUCLEOTIDE SEQUENCE [LARGE SCALE GENOMIC DNA]</scope>
    <source>
        <strain evidence="11">STM5069sample</strain>
    </source>
</reference>
<keyword evidence="2" id="KW-0813">Transport</keyword>
<evidence type="ECO:0000256" key="8">
    <source>
        <dbReference type="ARBA" id="ARBA00022967"/>
    </source>
</evidence>
<proteinExistence type="inferred from homology"/>
<dbReference type="InterPro" id="IPR017871">
    <property type="entry name" value="ABC_transporter-like_CS"/>
</dbReference>
<keyword evidence="7" id="KW-0067">ATP-binding</keyword>
<evidence type="ECO:0000259" key="10">
    <source>
        <dbReference type="PROSITE" id="PS50893"/>
    </source>
</evidence>
<keyword evidence="3" id="KW-1003">Cell membrane</keyword>
<dbReference type="InterPro" id="IPR003439">
    <property type="entry name" value="ABC_transporter-like_ATP-bd"/>
</dbReference>
<comment type="similarity">
    <text evidence="1">Belongs to the ABC transporter superfamily.</text>
</comment>
<dbReference type="PROSITE" id="PS50893">
    <property type="entry name" value="ABC_TRANSPORTER_2"/>
    <property type="match status" value="2"/>
</dbReference>
<sequence>MFETFRLAFEMFDDNGREAVLVMEHGNSIPSGDAAADRSAVVLSAEHISKAFGGIAALVDVGFELRRGEIHALMGENGAGKSTLMKILSGIYTDYDGTVNVDAHSVRFAGVRDAEHAGIAIIHQELNLVPELSVADNIFLGREKLIAGLIVDRKASSHAAGALLQRLGIELNPEARVGSLRVGEQQLVEIAKALSMSARILIMDEPTSALSPAECQRLFRIIRQLADNGVAIVYISHRIDEVMHLASRVTVFRDGRRVLTEAMAKLDEDTIISAMVGRNLLASSQEERGTSGKVVLSVSGLSLSKPDRHGWRTALDGVGFDLAEGEILGIGGLLGSGRTEILETIFGSSGGRAGGEIRLDGEPVEIRSPRDARRLGIALVTEDRKTQGLHLQASITDNVALPLVGALARFGLRSLSGEQGLARHAVKALGIRCGTIEQPAGTLSGGNQQKVVIGKWLATRPRVLLLDEPTRGIDVGAKREIYDLIFKLARDGLAIAVISSELPELLHLSDRILVMADGRQTGILSRAQASEEAIMRLAAPRRTMTRPAA</sequence>
<dbReference type="SMART" id="SM00382">
    <property type="entry name" value="AAA"/>
    <property type="match status" value="2"/>
</dbReference>
<feature type="domain" description="ABC transporter" evidence="10">
    <location>
        <begin position="43"/>
        <end position="279"/>
    </location>
</feature>
<dbReference type="PROSITE" id="PS00211">
    <property type="entry name" value="ABC_TRANSPORTER_1"/>
    <property type="match status" value="1"/>
</dbReference>
<evidence type="ECO:0000256" key="4">
    <source>
        <dbReference type="ARBA" id="ARBA00022597"/>
    </source>
</evidence>
<dbReference type="CDD" id="cd03216">
    <property type="entry name" value="ABC_Carb_Monos_I"/>
    <property type="match status" value="1"/>
</dbReference>
<evidence type="ECO:0000256" key="5">
    <source>
        <dbReference type="ARBA" id="ARBA00022737"/>
    </source>
</evidence>
<evidence type="ECO:0000256" key="7">
    <source>
        <dbReference type="ARBA" id="ARBA00022840"/>
    </source>
</evidence>
<dbReference type="PANTHER" id="PTHR43790:SF3">
    <property type="entry name" value="D-ALLOSE IMPORT ATP-BINDING PROTEIN ALSA-RELATED"/>
    <property type="match status" value="1"/>
</dbReference>
<dbReference type="Pfam" id="PF00005">
    <property type="entry name" value="ABC_tran"/>
    <property type="match status" value="2"/>
</dbReference>
<evidence type="ECO:0000256" key="3">
    <source>
        <dbReference type="ARBA" id="ARBA00022475"/>
    </source>
</evidence>
<dbReference type="CDD" id="cd03215">
    <property type="entry name" value="ABC_Carb_Monos_II"/>
    <property type="match status" value="1"/>
</dbReference>
<feature type="domain" description="ABC transporter" evidence="10">
    <location>
        <begin position="298"/>
        <end position="542"/>
    </location>
</feature>
<keyword evidence="5" id="KW-0677">Repeat</keyword>
<keyword evidence="6" id="KW-0547">Nucleotide-binding</keyword>
<evidence type="ECO:0000313" key="12">
    <source>
        <dbReference type="Proteomes" id="UP001153050"/>
    </source>
</evidence>
<dbReference type="PANTHER" id="PTHR43790">
    <property type="entry name" value="CARBOHYDRATE TRANSPORT ATP-BINDING PROTEIN MG119-RELATED"/>
    <property type="match status" value="1"/>
</dbReference>
<evidence type="ECO:0000256" key="2">
    <source>
        <dbReference type="ARBA" id="ARBA00022448"/>
    </source>
</evidence>
<accession>A0ABM9EI26</accession>
<evidence type="ECO:0000313" key="11">
    <source>
        <dbReference type="EMBL" id="CAH2409023.1"/>
    </source>
</evidence>
<dbReference type="InterPro" id="IPR050107">
    <property type="entry name" value="ABC_carbohydrate_import_ATPase"/>
</dbReference>
<organism evidence="11 12">
    <name type="scientific">Mesorhizobium escarrei</name>
    <dbReference type="NCBI Taxonomy" id="666018"/>
    <lineage>
        <taxon>Bacteria</taxon>
        <taxon>Pseudomonadati</taxon>
        <taxon>Pseudomonadota</taxon>
        <taxon>Alphaproteobacteria</taxon>
        <taxon>Hyphomicrobiales</taxon>
        <taxon>Phyllobacteriaceae</taxon>
        <taxon>Mesorhizobium</taxon>
    </lineage>
</organism>
<name>A0ABM9EI26_9HYPH</name>
<keyword evidence="12" id="KW-1185">Reference proteome</keyword>
<gene>
    <name evidence="11" type="primary">rbsA</name>
    <name evidence="11" type="ORF">MES5069_750046</name>
</gene>
<dbReference type="Proteomes" id="UP001153050">
    <property type="component" value="Unassembled WGS sequence"/>
</dbReference>
<keyword evidence="9" id="KW-0472">Membrane</keyword>
<comment type="caution">
    <text evidence="11">The sequence shown here is derived from an EMBL/GenBank/DDBJ whole genome shotgun (WGS) entry which is preliminary data.</text>
</comment>
<keyword evidence="8" id="KW-1278">Translocase</keyword>
<protein>
    <submittedName>
        <fullName evidence="11">Ribose ABC transporter ATP binding subunit</fullName>
    </submittedName>
</protein>